<dbReference type="NCBIfam" id="NF007024">
    <property type="entry name" value="PRK09490.1"/>
    <property type="match status" value="1"/>
</dbReference>
<dbReference type="AlphaFoldDB" id="A0AAE3M2V2"/>
<evidence type="ECO:0000259" key="26">
    <source>
        <dbReference type="PROSITE" id="PS50972"/>
    </source>
</evidence>
<feature type="binding site" evidence="23">
    <location>
        <position position="861"/>
    </location>
    <ligand>
        <name>methylcob(III)alamin</name>
        <dbReference type="ChEBI" id="CHEBI:28115"/>
    </ligand>
</feature>
<sequence length="1245" mass="138982">MDRTKKLYKAIEERILLLDGAMGSLIQTYKLEEEDYRGERFKDYHMPIKGNNDILSITQPEIIKEIHTKYLEAGSDIIETNTFNATSISQADYDMQAAVWDINYQSAKIAREVADEYTLKTPEKPRFVCGSIGPLNKALSLSPDVNNPGYRAATFDQVKEAYKEQIEALIKGGSDLLMIETVFDTLNAKAALMAIDEVFDAMGKKLPIMVSGTITDASGRTLSGQTLQAFIDSVSHMDILSIGLNCSLGAAELEPYVTELSQKAPFYISTHPNAGLPNQFGEYDQTPDQMSDLVGQWLADGKVNIIGGCCGTTPAHIAAMAKIADKYNAHKKAAVSTITHLSGLESLQMREDTNFVNIGERCNVAGSRKFLRLIKEKKYEEAVDIARHQVENGAQIVDVNMDDAMLEAKEEMVTFLNMLMSDPDVSKVPVMVDSSKFEVIEAGLKCLQGKSVVNSISLKEGEEVFLEHARIIKKYGAAVVVMAFDEKGQADNFERRKEICGRAYKLLTEKVNFPPQDIIFDPNVLAIATGIEEHNNYAVDFIKACKWIKENLPYAHISGGISNLSFSFRGNNVVREAIHSVFLYYAIKEGLDMGIVNPAMLQVYDDIPKELLEYVEDVVFNKRPDATDRLVDYAETIKNTQQEVGEAQQAAWREGTLEERLTHCLVKGISDHLDVDIAEALEKYPTALEIIEKPLMDGMNVVGDLFGSGKMFLPQVVKTARVMKKAVAILQPIIEEEKSATGGAKTNGKILMATVKGDVHDIGKNIVGVILGCNNYEVIDLGVMVPTEKILKEAIAQKVDIIGLSGLITPSLEEMVNVAKEMKRTGFDIPLMVGGATTSKVHTAVKIEPEYDHPVVHVKDASKSAQVVSALLSQTGKEEFAKKVKAEYAELRERNANKKAIVLKPIEQARESKFKIDWNSGDVYTPVFQGVKVFDDYSIADIRKFIDWTFFFQAWNLTGNYDGIESVATAEEEAQWLEKYKTEQAREKAQEALKLWRDSQAMLTNIEQDKMVTAKAVFGIFPANAEGDDVIVYTDETRSVEKTRFHQIREQQDKQGKEAFHSLADFVAPVESGVNDYIGGFAVTAGIGIEKWIKAFEDDHDDYSSILLKALADRLAEAFAELLHFRVRREFWGYAPDEEFNTDNFIRERYRGIRPALGYPACPDHSEKRQLFEMMDVEKNTGITLTEHFSMYPNASVSGLYFGHPKAMYFGVGKIGKDQVEDLAKRKGITVEEVEKWIPVNLAYK</sequence>
<dbReference type="GO" id="GO:0005829">
    <property type="term" value="C:cytosol"/>
    <property type="evidence" value="ECO:0007669"/>
    <property type="project" value="TreeGrafter"/>
</dbReference>
<evidence type="ECO:0000256" key="9">
    <source>
        <dbReference type="ARBA" id="ARBA00022605"/>
    </source>
</evidence>
<comment type="cofactor">
    <cofactor evidence="2 21 24">
        <name>Zn(2+)</name>
        <dbReference type="ChEBI" id="CHEBI:29105"/>
    </cofactor>
</comment>
<evidence type="ECO:0000256" key="21">
    <source>
        <dbReference type="PIRNR" id="PIRNR000381"/>
    </source>
</evidence>
<dbReference type="PROSITE" id="PS50970">
    <property type="entry name" value="HCY"/>
    <property type="match status" value="1"/>
</dbReference>
<feature type="binding site" evidence="22 24">
    <location>
        <position position="310"/>
    </location>
    <ligand>
        <name>Zn(2+)</name>
        <dbReference type="ChEBI" id="CHEBI:29105"/>
    </ligand>
</feature>
<dbReference type="Proteomes" id="UP001209229">
    <property type="component" value="Unassembled WGS sequence"/>
</dbReference>
<keyword evidence="31" id="KW-1185">Reference proteome</keyword>
<dbReference type="Pfam" id="PF02965">
    <property type="entry name" value="Met_synt_B12"/>
    <property type="match status" value="1"/>
</dbReference>
<feature type="domain" description="B12-binding N-terminal" evidence="29">
    <location>
        <begin position="648"/>
        <end position="742"/>
    </location>
</feature>
<dbReference type="PROSITE" id="PS51332">
    <property type="entry name" value="B12_BINDING"/>
    <property type="match status" value="1"/>
</dbReference>
<evidence type="ECO:0000259" key="27">
    <source>
        <dbReference type="PROSITE" id="PS50974"/>
    </source>
</evidence>
<keyword evidence="8 21" id="KW-0489">Methyltransferase</keyword>
<dbReference type="Gene3D" id="1.10.288.10">
    <property type="entry name" value="Cobalamin-dependent Methionine Synthase, domain 2"/>
    <property type="match status" value="1"/>
</dbReference>
<evidence type="ECO:0000256" key="8">
    <source>
        <dbReference type="ARBA" id="ARBA00022603"/>
    </source>
</evidence>
<keyword evidence="15 21" id="KW-0862">Zinc</keyword>
<dbReference type="InterPro" id="IPR036724">
    <property type="entry name" value="Cobalamin-bd_sf"/>
</dbReference>
<dbReference type="Gene3D" id="3.20.20.330">
    <property type="entry name" value="Homocysteine-binding-like domain"/>
    <property type="match status" value="1"/>
</dbReference>
<comment type="catalytic activity">
    <reaction evidence="1 21">
        <text>(6S)-5-methyl-5,6,7,8-tetrahydrofolate + L-homocysteine = (6S)-5,6,7,8-tetrahydrofolate + L-methionine</text>
        <dbReference type="Rhea" id="RHEA:11172"/>
        <dbReference type="ChEBI" id="CHEBI:18608"/>
        <dbReference type="ChEBI" id="CHEBI:57453"/>
        <dbReference type="ChEBI" id="CHEBI:57844"/>
        <dbReference type="ChEBI" id="CHEBI:58199"/>
        <dbReference type="EC" id="2.1.1.13"/>
    </reaction>
</comment>
<evidence type="ECO:0000256" key="5">
    <source>
        <dbReference type="ARBA" id="ARBA00010398"/>
    </source>
</evidence>
<dbReference type="InterPro" id="IPR000489">
    <property type="entry name" value="Pterin-binding_dom"/>
</dbReference>
<dbReference type="PROSITE" id="PS51337">
    <property type="entry name" value="B12_BINDING_NTER"/>
    <property type="match status" value="1"/>
</dbReference>
<feature type="binding site" evidence="23">
    <location>
        <begin position="757"/>
        <end position="761"/>
    </location>
    <ligand>
        <name>methylcob(III)alamin</name>
        <dbReference type="ChEBI" id="CHEBI:28115"/>
    </ligand>
</feature>
<dbReference type="NCBIfam" id="TIGR02082">
    <property type="entry name" value="metH"/>
    <property type="match status" value="1"/>
</dbReference>
<feature type="binding site" evidence="23">
    <location>
        <position position="1154"/>
    </location>
    <ligand>
        <name>S-adenosyl-L-methionine</name>
        <dbReference type="ChEBI" id="CHEBI:59789"/>
    </ligand>
</feature>
<feature type="domain" description="AdoMet activation" evidence="27">
    <location>
        <begin position="897"/>
        <end position="1245"/>
    </location>
</feature>
<evidence type="ECO:0000259" key="29">
    <source>
        <dbReference type="PROSITE" id="PS51337"/>
    </source>
</evidence>
<dbReference type="GO" id="GO:0050667">
    <property type="term" value="P:homocysteine metabolic process"/>
    <property type="evidence" value="ECO:0007669"/>
    <property type="project" value="TreeGrafter"/>
</dbReference>
<evidence type="ECO:0000259" key="28">
    <source>
        <dbReference type="PROSITE" id="PS51332"/>
    </source>
</evidence>
<dbReference type="InterPro" id="IPR050554">
    <property type="entry name" value="Met_Synthase/Corrinoid"/>
</dbReference>
<dbReference type="RefSeq" id="WP_301189649.1">
    <property type="nucleotide sequence ID" value="NZ_JAPDPJ010000010.1"/>
</dbReference>
<dbReference type="SUPFAM" id="SSF47644">
    <property type="entry name" value="Methionine synthase domain"/>
    <property type="match status" value="1"/>
</dbReference>
<dbReference type="PROSITE" id="PS50974">
    <property type="entry name" value="ADOMET_ACTIVATION"/>
    <property type="match status" value="1"/>
</dbReference>
<feature type="domain" description="B12-binding" evidence="28">
    <location>
        <begin position="747"/>
        <end position="882"/>
    </location>
</feature>
<evidence type="ECO:0000256" key="13">
    <source>
        <dbReference type="ARBA" id="ARBA00022723"/>
    </source>
</evidence>
<evidence type="ECO:0000256" key="15">
    <source>
        <dbReference type="ARBA" id="ARBA00022833"/>
    </source>
</evidence>
<feature type="binding site" evidence="23">
    <location>
        <position position="692"/>
    </location>
    <ligand>
        <name>methylcob(III)alamin</name>
        <dbReference type="ChEBI" id="CHEBI:28115"/>
    </ligand>
</feature>
<evidence type="ECO:0000256" key="18">
    <source>
        <dbReference type="ARBA" id="ARBA00025552"/>
    </source>
</evidence>
<evidence type="ECO:0000256" key="23">
    <source>
        <dbReference type="PIRSR" id="PIRSR000381-2"/>
    </source>
</evidence>
<evidence type="ECO:0000256" key="17">
    <source>
        <dbReference type="ARBA" id="ARBA00023285"/>
    </source>
</evidence>
<dbReference type="InterPro" id="IPR003726">
    <property type="entry name" value="HCY_dom"/>
</dbReference>
<feature type="binding site" description="axial binding residue" evidence="22">
    <location>
        <position position="760"/>
    </location>
    <ligand>
        <name>methylcob(III)alamin</name>
        <dbReference type="ChEBI" id="CHEBI:28115"/>
    </ligand>
    <ligandPart>
        <name>Co</name>
        <dbReference type="ChEBI" id="CHEBI:27638"/>
    </ligandPart>
</feature>
<proteinExistence type="inferred from homology"/>
<evidence type="ECO:0000256" key="22">
    <source>
        <dbReference type="PIRSR" id="PIRSR000381-1"/>
    </source>
</evidence>
<dbReference type="Pfam" id="PF00809">
    <property type="entry name" value="Pterin_bind"/>
    <property type="match status" value="1"/>
</dbReference>
<comment type="domain">
    <text evidence="21">Modular enzyme with four functionally distinct domains. The isolated Hcy-binding domain catalyzes methyl transfer from free methylcobalamin to homocysteine. The Hcy-binding domain in association with the pterin-binding domain catalyzes the methylation of cob(I)alamin by methyltetrahydrofolate and the methylation of homocysteine. The B12-binding domain binds the cofactor. The AdoMet activation domain binds S-adenosyl-L-methionine. Under aerobic conditions cob(I)alamin can be converted to inactive cob(II)alamin. Reductive methylation by S-adenosyl-L-methionine and flavodoxin regenerates methylcobalamin.</text>
</comment>
<dbReference type="GO" id="GO:0032259">
    <property type="term" value="P:methylation"/>
    <property type="evidence" value="ECO:0007669"/>
    <property type="project" value="UniProtKB-KW"/>
</dbReference>
<dbReference type="FunFam" id="1.10.1240.10:FF:000001">
    <property type="entry name" value="Methionine synthase"/>
    <property type="match status" value="1"/>
</dbReference>
<feature type="binding site" evidence="23">
    <location>
        <position position="809"/>
    </location>
    <ligand>
        <name>methylcob(III)alamin</name>
        <dbReference type="ChEBI" id="CHEBI:28115"/>
    </ligand>
</feature>
<dbReference type="Gene3D" id="3.20.20.20">
    <property type="entry name" value="Dihydropteroate synthase-like"/>
    <property type="match status" value="1"/>
</dbReference>
<dbReference type="EMBL" id="JAPDPJ010000010">
    <property type="protein sequence ID" value="MCW3786079.1"/>
    <property type="molecule type" value="Genomic_DNA"/>
</dbReference>
<dbReference type="InterPro" id="IPR004223">
    <property type="entry name" value="VitB12-dep_Met_synth_activ_dom"/>
</dbReference>
<feature type="binding site" evidence="22 24">
    <location>
        <position position="309"/>
    </location>
    <ligand>
        <name>Zn(2+)</name>
        <dbReference type="ChEBI" id="CHEBI:29105"/>
    </ligand>
</feature>
<feature type="binding site" evidence="23">
    <location>
        <position position="947"/>
    </location>
    <ligand>
        <name>S-adenosyl-L-methionine</name>
        <dbReference type="ChEBI" id="CHEBI:59789"/>
    </ligand>
</feature>
<keyword evidence="14" id="KW-0677">Repeat</keyword>
<evidence type="ECO:0000259" key="25">
    <source>
        <dbReference type="PROSITE" id="PS50970"/>
    </source>
</evidence>
<feature type="binding site" evidence="23">
    <location>
        <begin position="1209"/>
        <end position="1210"/>
    </location>
    <ligand>
        <name>S-adenosyl-L-methionine</name>
        <dbReference type="ChEBI" id="CHEBI:59789"/>
    </ligand>
</feature>
<evidence type="ECO:0000256" key="11">
    <source>
        <dbReference type="ARBA" id="ARBA00022679"/>
    </source>
</evidence>
<dbReference type="InterPro" id="IPR033706">
    <property type="entry name" value="Met_synthase_B12-bd"/>
</dbReference>
<keyword evidence="16 21" id="KW-0486">Methionine biosynthesis</keyword>
<dbReference type="InterPro" id="IPR011005">
    <property type="entry name" value="Dihydropteroate_synth-like_sf"/>
</dbReference>
<dbReference type="FunFam" id="3.20.20.20:FF:000002">
    <property type="entry name" value="Methionine synthase"/>
    <property type="match status" value="1"/>
</dbReference>
<evidence type="ECO:0000256" key="4">
    <source>
        <dbReference type="ARBA" id="ARBA00005178"/>
    </source>
</evidence>
<dbReference type="SUPFAM" id="SSF52242">
    <property type="entry name" value="Cobalamin (vitamin B12)-binding domain"/>
    <property type="match status" value="1"/>
</dbReference>
<organism evidence="30 31">
    <name type="scientific">Plebeiibacterium sediminum</name>
    <dbReference type="NCBI Taxonomy" id="2992112"/>
    <lineage>
        <taxon>Bacteria</taxon>
        <taxon>Pseudomonadati</taxon>
        <taxon>Bacteroidota</taxon>
        <taxon>Bacteroidia</taxon>
        <taxon>Marinilabiliales</taxon>
        <taxon>Marinilabiliaceae</taxon>
        <taxon>Plebeiibacterium</taxon>
    </lineage>
</organism>
<accession>A0AAE3M2V2</accession>
<dbReference type="SUPFAM" id="SSF51717">
    <property type="entry name" value="Dihydropteroate synthetase-like"/>
    <property type="match status" value="1"/>
</dbReference>
<evidence type="ECO:0000313" key="31">
    <source>
        <dbReference type="Proteomes" id="UP001209229"/>
    </source>
</evidence>
<evidence type="ECO:0000256" key="20">
    <source>
        <dbReference type="NCBIfam" id="TIGR02082"/>
    </source>
</evidence>
<dbReference type="PANTHER" id="PTHR45833:SF1">
    <property type="entry name" value="METHIONINE SYNTHASE"/>
    <property type="match status" value="1"/>
</dbReference>
<keyword evidence="13 21" id="KW-0479">Metal-binding</keyword>
<dbReference type="EC" id="2.1.1.13" evidence="6 20"/>
<evidence type="ECO:0000256" key="16">
    <source>
        <dbReference type="ARBA" id="ARBA00023167"/>
    </source>
</evidence>
<dbReference type="InterPro" id="IPR006158">
    <property type="entry name" value="Cobalamin-bd"/>
</dbReference>
<keyword evidence="10 21" id="KW-0846">Cobalamin</keyword>
<gene>
    <name evidence="30" type="primary">metH</name>
    <name evidence="30" type="ORF">OM075_06340</name>
</gene>
<dbReference type="Pfam" id="PF02607">
    <property type="entry name" value="B12-binding_2"/>
    <property type="match status" value="1"/>
</dbReference>
<comment type="similarity">
    <text evidence="5">Belongs to the vitamin-B12 dependent methionine synthase family.</text>
</comment>
<comment type="function">
    <text evidence="18 21">Catalyzes the transfer of a methyl group from methyl-cobalamin to homocysteine, yielding enzyme-bound cob(I)alamin and methionine. Subsequently, remethylates the cofactor using methyltetrahydrofolate.</text>
</comment>
<dbReference type="InterPro" id="IPR037010">
    <property type="entry name" value="VitB12-dep_Met_synth_activ_sf"/>
</dbReference>
<evidence type="ECO:0000256" key="19">
    <source>
        <dbReference type="ARBA" id="ARBA00031040"/>
    </source>
</evidence>
<evidence type="ECO:0000256" key="1">
    <source>
        <dbReference type="ARBA" id="ARBA00001700"/>
    </source>
</evidence>
<evidence type="ECO:0000256" key="2">
    <source>
        <dbReference type="ARBA" id="ARBA00001947"/>
    </source>
</evidence>
<protein>
    <recommendedName>
        <fullName evidence="7 20">Methionine synthase</fullName>
        <ecNumber evidence="6 20">2.1.1.13</ecNumber>
    </recommendedName>
    <alternativeName>
        <fullName evidence="19 21">5-methyltetrahydrofolate--homocysteine methyltransferase</fullName>
    </alternativeName>
</protein>
<dbReference type="Pfam" id="PF02574">
    <property type="entry name" value="S-methyl_trans"/>
    <property type="match status" value="1"/>
</dbReference>
<dbReference type="SUPFAM" id="SSF56507">
    <property type="entry name" value="Methionine synthase activation domain-like"/>
    <property type="match status" value="1"/>
</dbReference>
<keyword evidence="9 21" id="KW-0028">Amino-acid biosynthesis</keyword>
<comment type="cofactor">
    <cofactor evidence="3 21 22">
        <name>methylcob(III)alamin</name>
        <dbReference type="ChEBI" id="CHEBI:28115"/>
    </cofactor>
</comment>
<evidence type="ECO:0000313" key="30">
    <source>
        <dbReference type="EMBL" id="MCW3786079.1"/>
    </source>
</evidence>
<name>A0AAE3M2V2_9BACT</name>
<dbReference type="InterPro" id="IPR036594">
    <property type="entry name" value="Meth_synthase_dom"/>
</dbReference>
<dbReference type="InterPro" id="IPR003759">
    <property type="entry name" value="Cbl-bd_cap"/>
</dbReference>
<dbReference type="SUPFAM" id="SSF82282">
    <property type="entry name" value="Homocysteine S-methyltransferase"/>
    <property type="match status" value="1"/>
</dbReference>
<dbReference type="CDD" id="cd00740">
    <property type="entry name" value="MeTr"/>
    <property type="match status" value="1"/>
</dbReference>
<feature type="domain" description="Pterin-binding" evidence="26">
    <location>
        <begin position="355"/>
        <end position="616"/>
    </location>
</feature>
<dbReference type="Gene3D" id="3.40.50.280">
    <property type="entry name" value="Cobalamin-binding domain"/>
    <property type="match status" value="1"/>
</dbReference>
<dbReference type="GO" id="GO:0046653">
    <property type="term" value="P:tetrahydrofolate metabolic process"/>
    <property type="evidence" value="ECO:0007669"/>
    <property type="project" value="TreeGrafter"/>
</dbReference>
<feature type="binding site" evidence="22 24">
    <location>
        <position position="246"/>
    </location>
    <ligand>
        <name>Zn(2+)</name>
        <dbReference type="ChEBI" id="CHEBI:29105"/>
    </ligand>
</feature>
<evidence type="ECO:0000256" key="12">
    <source>
        <dbReference type="ARBA" id="ARBA00022691"/>
    </source>
</evidence>
<dbReference type="Gene3D" id="3.10.196.10">
    <property type="entry name" value="Vitamin B12-dependent methionine synthase, activation domain"/>
    <property type="match status" value="1"/>
</dbReference>
<keyword evidence="17 21" id="KW-0170">Cobalt</keyword>
<dbReference type="FunFam" id="3.40.50.280:FF:000001">
    <property type="entry name" value="Methionine synthase"/>
    <property type="match status" value="1"/>
</dbReference>
<evidence type="ECO:0000256" key="3">
    <source>
        <dbReference type="ARBA" id="ARBA00001956"/>
    </source>
</evidence>
<dbReference type="SMART" id="SM01018">
    <property type="entry name" value="B12-binding_2"/>
    <property type="match status" value="1"/>
</dbReference>
<dbReference type="GO" id="GO:0008705">
    <property type="term" value="F:methionine synthase activity"/>
    <property type="evidence" value="ECO:0007669"/>
    <property type="project" value="UniProtKB-UniRule"/>
</dbReference>
<dbReference type="PANTHER" id="PTHR45833">
    <property type="entry name" value="METHIONINE SYNTHASE"/>
    <property type="match status" value="1"/>
</dbReference>
<keyword evidence="12 21" id="KW-0949">S-adenosyl-L-methionine</keyword>
<evidence type="ECO:0000256" key="10">
    <source>
        <dbReference type="ARBA" id="ARBA00022628"/>
    </source>
</evidence>
<dbReference type="PROSITE" id="PS50972">
    <property type="entry name" value="PTERIN_BINDING"/>
    <property type="match status" value="1"/>
</dbReference>
<evidence type="ECO:0000256" key="6">
    <source>
        <dbReference type="ARBA" id="ARBA00012032"/>
    </source>
</evidence>
<dbReference type="CDD" id="cd02069">
    <property type="entry name" value="methionine_synthase_B12_BD"/>
    <property type="match status" value="1"/>
</dbReference>
<feature type="domain" description="Hcy-binding" evidence="25">
    <location>
        <begin position="4"/>
        <end position="324"/>
    </location>
</feature>
<comment type="pathway">
    <text evidence="4 21">Amino-acid biosynthesis; L-methionine biosynthesis via de novo pathway; L-methionine from L-homocysteine (MetH route): step 1/1.</text>
</comment>
<dbReference type="InterPro" id="IPR011822">
    <property type="entry name" value="MetH"/>
</dbReference>
<reference evidence="30" key="1">
    <citation type="submission" date="2022-10" db="EMBL/GenBank/DDBJ databases">
        <authorList>
            <person name="Yu W.X."/>
        </authorList>
    </citation>
    <scope>NUCLEOTIDE SEQUENCE</scope>
    <source>
        <strain evidence="30">AAT</strain>
    </source>
</reference>
<dbReference type="FunFam" id="3.20.20.330:FF:000001">
    <property type="entry name" value="Methionine synthase"/>
    <property type="match status" value="1"/>
</dbReference>
<dbReference type="GO" id="GO:0008270">
    <property type="term" value="F:zinc ion binding"/>
    <property type="evidence" value="ECO:0007669"/>
    <property type="project" value="UniProtKB-UniRule"/>
</dbReference>
<evidence type="ECO:0000256" key="14">
    <source>
        <dbReference type="ARBA" id="ARBA00022737"/>
    </source>
</evidence>
<dbReference type="Pfam" id="PF02310">
    <property type="entry name" value="B12-binding"/>
    <property type="match status" value="1"/>
</dbReference>
<feature type="binding site" evidence="23">
    <location>
        <position position="805"/>
    </location>
    <ligand>
        <name>methylcob(III)alamin</name>
        <dbReference type="ChEBI" id="CHEBI:28115"/>
    </ligand>
</feature>
<dbReference type="PIRSF" id="PIRSF000381">
    <property type="entry name" value="MetH"/>
    <property type="match status" value="1"/>
</dbReference>
<evidence type="ECO:0000256" key="24">
    <source>
        <dbReference type="PROSITE-ProRule" id="PRU00333"/>
    </source>
</evidence>
<dbReference type="GO" id="GO:0031419">
    <property type="term" value="F:cobalamin binding"/>
    <property type="evidence" value="ECO:0007669"/>
    <property type="project" value="UniProtKB-UniRule"/>
</dbReference>
<keyword evidence="11 21" id="KW-0808">Transferase</keyword>
<dbReference type="Gene3D" id="1.10.1240.10">
    <property type="entry name" value="Methionine synthase domain"/>
    <property type="match status" value="1"/>
</dbReference>
<comment type="caution">
    <text evidence="30">The sequence shown here is derived from an EMBL/GenBank/DDBJ whole genome shotgun (WGS) entry which is preliminary data.</text>
</comment>
<dbReference type="InterPro" id="IPR036589">
    <property type="entry name" value="HCY_dom_sf"/>
</dbReference>
<evidence type="ECO:0000256" key="7">
    <source>
        <dbReference type="ARBA" id="ARBA00013998"/>
    </source>
</evidence>